<keyword evidence="2" id="KW-1185">Reference proteome</keyword>
<dbReference type="Proteomes" id="UP000027093">
    <property type="component" value="Chromosome"/>
</dbReference>
<dbReference type="HOGENOM" id="CLU_2079313_0_0_2"/>
<reference evidence="1 2" key="1">
    <citation type="journal article" date="2014" name="Int. J. Syst. Evol. Microbiol.">
        <title>Nitrososphaera viennensis gen. nov., sp. nov., an aerobic and mesophilic, ammonia-oxidizing archaeon from soil and a member of the archaeal phylum Thaumarchaeota.</title>
        <authorList>
            <person name="Stieglmeier M."/>
            <person name="Klingl A."/>
            <person name="Alves R.J."/>
            <person name="Rittmann S.K."/>
            <person name="Melcher M."/>
            <person name="Leisch N."/>
            <person name="Schleper C."/>
        </authorList>
    </citation>
    <scope>NUCLEOTIDE SEQUENCE [LARGE SCALE GENOMIC DNA]</scope>
    <source>
        <strain evidence="1">EN76</strain>
    </source>
</reference>
<name>A0A060HIM5_9ARCH</name>
<dbReference type="EMBL" id="CP007536">
    <property type="protein sequence ID" value="AIC15378.1"/>
    <property type="molecule type" value="Genomic_DNA"/>
</dbReference>
<organism evidence="1 2">
    <name type="scientific">Nitrososphaera viennensis EN76</name>
    <dbReference type="NCBI Taxonomy" id="926571"/>
    <lineage>
        <taxon>Archaea</taxon>
        <taxon>Nitrososphaerota</taxon>
        <taxon>Nitrososphaeria</taxon>
        <taxon>Nitrososphaerales</taxon>
        <taxon>Nitrososphaeraceae</taxon>
        <taxon>Nitrososphaera</taxon>
    </lineage>
</organism>
<proteinExistence type="predicted"/>
<sequence length="118" mass="13271">MLKALKSVFPVITVMSSLIGNKMALLSLLAAGAALASYALPIAAFAQNGSADEEPKWNDKHWPQHTWDENTKSYKDDAGKEYKCETKHEGSWYYFYKGEFYKCDDFKPESGSTKGPYD</sequence>
<evidence type="ECO:0000313" key="1">
    <source>
        <dbReference type="EMBL" id="AIC15378.1"/>
    </source>
</evidence>
<accession>A0A060HIM5</accession>
<protein>
    <submittedName>
        <fullName evidence="1">Uncharacterized protein</fullName>
    </submittedName>
</protein>
<gene>
    <name evidence="1" type="ORF">NVIE_011480</name>
</gene>
<dbReference type="KEGG" id="nvn:NVIE_011480"/>
<evidence type="ECO:0000313" key="2">
    <source>
        <dbReference type="Proteomes" id="UP000027093"/>
    </source>
</evidence>
<dbReference type="AlphaFoldDB" id="A0A060HIM5"/>